<proteinExistence type="predicted"/>
<keyword evidence="2" id="KW-1185">Reference proteome</keyword>
<protein>
    <submittedName>
        <fullName evidence="1">Uncharacterized protein</fullName>
    </submittedName>
</protein>
<dbReference type="EMBL" id="LN732614">
    <property type="protein sequence ID" value="CEP15765.1"/>
    <property type="molecule type" value="Genomic_DNA"/>
</dbReference>
<dbReference type="AlphaFoldDB" id="A0A0B7NB92"/>
<gene>
    <name evidence="1" type="primary">PARPA_10005.1 scaffold 39144</name>
</gene>
<evidence type="ECO:0000313" key="1">
    <source>
        <dbReference type="EMBL" id="CEP15765.1"/>
    </source>
</evidence>
<organism evidence="1 2">
    <name type="scientific">Parasitella parasitica</name>
    <dbReference type="NCBI Taxonomy" id="35722"/>
    <lineage>
        <taxon>Eukaryota</taxon>
        <taxon>Fungi</taxon>
        <taxon>Fungi incertae sedis</taxon>
        <taxon>Mucoromycota</taxon>
        <taxon>Mucoromycotina</taxon>
        <taxon>Mucoromycetes</taxon>
        <taxon>Mucorales</taxon>
        <taxon>Mucorineae</taxon>
        <taxon>Mucoraceae</taxon>
        <taxon>Parasitella</taxon>
    </lineage>
</organism>
<name>A0A0B7NB92_9FUNG</name>
<dbReference type="OrthoDB" id="2110229at2759"/>
<accession>A0A0B7NB92</accession>
<sequence length="147" mass="17012">MLDESLIDIHKAPLPQVEKKSLLVKDETTQQPAHLLLAVVAPDDYYVAMENMACKCSAIAKLRLKKINHISLAYWDEPQATQDQQEDWCAVSGQRLFESMQRDADIYFCGASDPTYWDVVLYRRVKKGERVGESHVFQELGRWRLRN</sequence>
<reference evidence="1 2" key="1">
    <citation type="submission" date="2014-09" db="EMBL/GenBank/DDBJ databases">
        <authorList>
            <person name="Ellenberger Sabrina"/>
        </authorList>
    </citation>
    <scope>NUCLEOTIDE SEQUENCE [LARGE SCALE GENOMIC DNA]</scope>
    <source>
        <strain evidence="1 2">CBS 412.66</strain>
    </source>
</reference>
<dbReference type="Proteomes" id="UP000054107">
    <property type="component" value="Unassembled WGS sequence"/>
</dbReference>
<evidence type="ECO:0000313" key="2">
    <source>
        <dbReference type="Proteomes" id="UP000054107"/>
    </source>
</evidence>